<proteinExistence type="predicted"/>
<comment type="caution">
    <text evidence="4">The sequence shown here is derived from an EMBL/GenBank/DDBJ whole genome shotgun (WGS) entry which is preliminary data.</text>
</comment>
<evidence type="ECO:0000256" key="2">
    <source>
        <dbReference type="SAM" id="SignalP"/>
    </source>
</evidence>
<organism evidence="4 5">
    <name type="scientific">Malus domestica</name>
    <name type="common">Apple</name>
    <name type="synonym">Pyrus malus</name>
    <dbReference type="NCBI Taxonomy" id="3750"/>
    <lineage>
        <taxon>Eukaryota</taxon>
        <taxon>Viridiplantae</taxon>
        <taxon>Streptophyta</taxon>
        <taxon>Embryophyta</taxon>
        <taxon>Tracheophyta</taxon>
        <taxon>Spermatophyta</taxon>
        <taxon>Magnoliopsida</taxon>
        <taxon>eudicotyledons</taxon>
        <taxon>Gunneridae</taxon>
        <taxon>Pentapetalae</taxon>
        <taxon>rosids</taxon>
        <taxon>fabids</taxon>
        <taxon>Rosales</taxon>
        <taxon>Rosaceae</taxon>
        <taxon>Amygdaloideae</taxon>
        <taxon>Maleae</taxon>
        <taxon>Malus</taxon>
    </lineage>
</organism>
<dbReference type="GO" id="GO:0003677">
    <property type="term" value="F:DNA binding"/>
    <property type="evidence" value="ECO:0007669"/>
    <property type="project" value="InterPro"/>
</dbReference>
<name>A0A498I8U4_MALDO</name>
<evidence type="ECO:0000259" key="3">
    <source>
        <dbReference type="Pfam" id="PF02701"/>
    </source>
</evidence>
<accession>A0A498I8U4</accession>
<dbReference type="STRING" id="3750.A0A498I8U4"/>
<evidence type="ECO:0000313" key="4">
    <source>
        <dbReference type="EMBL" id="RXH77513.1"/>
    </source>
</evidence>
<feature type="chain" id="PRO_5019833900" description="Dof-type domain-containing protein" evidence="2">
    <location>
        <begin position="22"/>
        <end position="366"/>
    </location>
</feature>
<dbReference type="Proteomes" id="UP000290289">
    <property type="component" value="Chromosome 14"/>
</dbReference>
<keyword evidence="5" id="KW-1185">Reference proteome</keyword>
<gene>
    <name evidence="4" type="ORF">DVH24_023787</name>
</gene>
<dbReference type="PANTHER" id="PTHR33474">
    <property type="entry name" value="TRANSMEMBRANE PROTEIN"/>
    <property type="match status" value="1"/>
</dbReference>
<feature type="signal peptide" evidence="2">
    <location>
        <begin position="1"/>
        <end position="21"/>
    </location>
</feature>
<feature type="domain" description="Dof-type" evidence="3">
    <location>
        <begin position="207"/>
        <end position="241"/>
    </location>
</feature>
<protein>
    <recommendedName>
        <fullName evidence="3">Dof-type domain-containing protein</fullName>
    </recommendedName>
</protein>
<feature type="region of interest" description="Disordered" evidence="1">
    <location>
        <begin position="70"/>
        <end position="89"/>
    </location>
</feature>
<dbReference type="GO" id="GO:0006355">
    <property type="term" value="P:regulation of DNA-templated transcription"/>
    <property type="evidence" value="ECO:0007669"/>
    <property type="project" value="InterPro"/>
</dbReference>
<dbReference type="InterPro" id="IPR003851">
    <property type="entry name" value="Znf_Dof"/>
</dbReference>
<dbReference type="Pfam" id="PF02701">
    <property type="entry name" value="Zn_ribbon_Dof"/>
    <property type="match status" value="1"/>
</dbReference>
<sequence>MASSLLHVLVILLGFSHLVFLNAIPATRIGSLNHGPQLHQIAGSNKLVTTEKSYKEQSITERMIVELHDYPGSGANNRHTPRPQYKTEGSSVDQADCFAKVSVQSLHEENMKLLQLVSEIKNAKNTEILPKLLEDRTKCVENLVELERIRAANKVLVKEDRDVKVKKPEIRKTDVERKRPAEKKLELQNKDGREKACSSRPAEARKKMIPCPRCFSLRTKFHSFSNYNLSKDKRVCRDCKRLDCWLDCTTSYPSGDRAMAGAGEGPSVSPTREKPNFFMSSVAISSFALSDGWYSSQNTYLLLSLHSTDAGTHVKAGRILPNEQHGESALLNPAMAATYKVATGFIQNPTTSRGVVHSVFEYHVLV</sequence>
<dbReference type="EMBL" id="RDQH01000340">
    <property type="protein sequence ID" value="RXH77513.1"/>
    <property type="molecule type" value="Genomic_DNA"/>
</dbReference>
<dbReference type="PANTHER" id="PTHR33474:SF2">
    <property type="entry name" value="TRANSMEMBRANE PROTEIN"/>
    <property type="match status" value="1"/>
</dbReference>
<keyword evidence="2" id="KW-0732">Signal</keyword>
<dbReference type="AlphaFoldDB" id="A0A498I8U4"/>
<reference evidence="4 5" key="1">
    <citation type="submission" date="2018-10" db="EMBL/GenBank/DDBJ databases">
        <title>A high-quality apple genome assembly.</title>
        <authorList>
            <person name="Hu J."/>
        </authorList>
    </citation>
    <scope>NUCLEOTIDE SEQUENCE [LARGE SCALE GENOMIC DNA]</scope>
    <source>
        <strain evidence="5">cv. HFTH1</strain>
        <tissue evidence="4">Young leaf</tissue>
    </source>
</reference>
<evidence type="ECO:0000256" key="1">
    <source>
        <dbReference type="SAM" id="MobiDB-lite"/>
    </source>
</evidence>
<feature type="region of interest" description="Disordered" evidence="1">
    <location>
        <begin position="174"/>
        <end position="200"/>
    </location>
</feature>
<evidence type="ECO:0000313" key="5">
    <source>
        <dbReference type="Proteomes" id="UP000290289"/>
    </source>
</evidence>